<dbReference type="GO" id="GO:0090158">
    <property type="term" value="P:endoplasmic reticulum membrane organization"/>
    <property type="evidence" value="ECO:0007669"/>
    <property type="project" value="TreeGrafter"/>
</dbReference>
<dbReference type="InterPro" id="IPR029704">
    <property type="entry name" value="STEEP-like"/>
</dbReference>
<dbReference type="PANTHER" id="PTHR46355">
    <property type="entry name" value="UPF0428 PROTEIN CXORF56"/>
    <property type="match status" value="1"/>
</dbReference>
<accession>A0A9W8E7K7</accession>
<dbReference type="OrthoDB" id="418131at2759"/>
<feature type="compositionally biased region" description="Polar residues" evidence="2">
    <location>
        <begin position="134"/>
        <end position="151"/>
    </location>
</feature>
<name>A0A9W8E7K7_9FUNG</name>
<evidence type="ECO:0000256" key="2">
    <source>
        <dbReference type="SAM" id="MobiDB-lite"/>
    </source>
</evidence>
<proteinExistence type="inferred from homology"/>
<evidence type="ECO:0000259" key="3">
    <source>
        <dbReference type="Pfam" id="PF25809"/>
    </source>
</evidence>
<dbReference type="AlphaFoldDB" id="A0A9W8E7K7"/>
<dbReference type="InterPro" id="IPR057965">
    <property type="entry name" value="STEEP1_dom"/>
</dbReference>
<reference evidence="4" key="1">
    <citation type="submission" date="2022-07" db="EMBL/GenBank/DDBJ databases">
        <title>Phylogenomic reconstructions and comparative analyses of Kickxellomycotina fungi.</title>
        <authorList>
            <person name="Reynolds N.K."/>
            <person name="Stajich J.E."/>
            <person name="Barry K."/>
            <person name="Grigoriev I.V."/>
            <person name="Crous P."/>
            <person name="Smith M.E."/>
        </authorList>
    </citation>
    <scope>NUCLEOTIDE SEQUENCE</scope>
    <source>
        <strain evidence="4">RSA 1196</strain>
    </source>
</reference>
<dbReference type="GO" id="GO:0006888">
    <property type="term" value="P:endoplasmic reticulum to Golgi vesicle-mediated transport"/>
    <property type="evidence" value="ECO:0007669"/>
    <property type="project" value="TreeGrafter"/>
</dbReference>
<dbReference type="PANTHER" id="PTHR46355:SF1">
    <property type="entry name" value="STING ER EXIT PROTEIN"/>
    <property type="match status" value="1"/>
</dbReference>
<feature type="domain" description="STEEP1" evidence="3">
    <location>
        <begin position="20"/>
        <end position="125"/>
    </location>
</feature>
<dbReference type="EMBL" id="JANBPY010000674">
    <property type="protein sequence ID" value="KAJ1964680.1"/>
    <property type="molecule type" value="Genomic_DNA"/>
</dbReference>
<sequence>MSRPHQDRRPFRHDRRPPRQRKDFHVYYCLCGEYSLILDKPLDSFPKRNTDQAYALDNTKTVFKWNVKQGEPIIIQREQGYEKQVRYLCPRCDLWIGYKAQDESYAGDYTYILPGGLTEKQDAIPVELREKLDNSANATVQTDNNTLPTTSKPEEGLPLAQ</sequence>
<feature type="region of interest" description="Disordered" evidence="2">
    <location>
        <begin position="134"/>
        <end position="161"/>
    </location>
</feature>
<dbReference type="Pfam" id="PF25809">
    <property type="entry name" value="STEEP1"/>
    <property type="match status" value="1"/>
</dbReference>
<comment type="caution">
    <text evidence="4">The sequence shown here is derived from an EMBL/GenBank/DDBJ whole genome shotgun (WGS) entry which is preliminary data.</text>
</comment>
<evidence type="ECO:0000256" key="1">
    <source>
        <dbReference type="ARBA" id="ARBA00024205"/>
    </source>
</evidence>
<evidence type="ECO:0000313" key="4">
    <source>
        <dbReference type="EMBL" id="KAJ1964680.1"/>
    </source>
</evidence>
<gene>
    <name evidence="4" type="ORF">IWQ62_002868</name>
</gene>
<keyword evidence="5" id="KW-1185">Reference proteome</keyword>
<organism evidence="4 5">
    <name type="scientific">Dispira parvispora</name>
    <dbReference type="NCBI Taxonomy" id="1520584"/>
    <lineage>
        <taxon>Eukaryota</taxon>
        <taxon>Fungi</taxon>
        <taxon>Fungi incertae sedis</taxon>
        <taxon>Zoopagomycota</taxon>
        <taxon>Kickxellomycotina</taxon>
        <taxon>Dimargaritomycetes</taxon>
        <taxon>Dimargaritales</taxon>
        <taxon>Dimargaritaceae</taxon>
        <taxon>Dispira</taxon>
    </lineage>
</organism>
<evidence type="ECO:0000313" key="5">
    <source>
        <dbReference type="Proteomes" id="UP001150925"/>
    </source>
</evidence>
<dbReference type="GO" id="GO:0005737">
    <property type="term" value="C:cytoplasm"/>
    <property type="evidence" value="ECO:0007669"/>
    <property type="project" value="GOC"/>
</dbReference>
<dbReference type="Proteomes" id="UP001150925">
    <property type="component" value="Unassembled WGS sequence"/>
</dbReference>
<comment type="similarity">
    <text evidence="1">Belongs to the STEEP1 family.</text>
</comment>
<protein>
    <recommendedName>
        <fullName evidence="3">STEEP1 domain-containing protein</fullName>
    </recommendedName>
</protein>